<evidence type="ECO:0000256" key="17">
    <source>
        <dbReference type="ARBA" id="ARBA00049628"/>
    </source>
</evidence>
<keyword evidence="7 18" id="KW-0479">Metal-binding</keyword>
<dbReference type="UniPathway" id="UPA00113">
    <property type="reaction ID" value="UER00532"/>
</dbReference>
<feature type="binding site" evidence="18">
    <location>
        <position position="335"/>
    </location>
    <ligand>
        <name>UDP-N-acetyl-alpha-D-glucosamine</name>
        <dbReference type="ChEBI" id="CHEBI:57705"/>
    </ligand>
</feature>
<dbReference type="EC" id="2.7.7.23" evidence="18"/>
<feature type="binding site" evidence="18">
    <location>
        <begin position="388"/>
        <end position="389"/>
    </location>
    <ligand>
        <name>acetyl-CoA</name>
        <dbReference type="ChEBI" id="CHEBI:57288"/>
    </ligand>
</feature>
<feature type="binding site" evidence="18">
    <location>
        <position position="171"/>
    </location>
    <ligand>
        <name>UDP-N-acetyl-alpha-D-glucosamine</name>
        <dbReference type="ChEBI" id="CHEBI:57705"/>
    </ligand>
</feature>
<evidence type="ECO:0000259" key="20">
    <source>
        <dbReference type="Pfam" id="PF25087"/>
    </source>
</evidence>
<feature type="binding site" evidence="18">
    <location>
        <begin position="82"/>
        <end position="83"/>
    </location>
    <ligand>
        <name>UDP-N-acetyl-alpha-D-glucosamine</name>
        <dbReference type="ChEBI" id="CHEBI:57705"/>
    </ligand>
</feature>
<dbReference type="GO" id="GO:0005737">
    <property type="term" value="C:cytoplasm"/>
    <property type="evidence" value="ECO:0007669"/>
    <property type="project" value="UniProtKB-SubCell"/>
</dbReference>
<dbReference type="InterPro" id="IPR005882">
    <property type="entry name" value="Bifunctional_GlmU"/>
</dbReference>
<evidence type="ECO:0000256" key="8">
    <source>
        <dbReference type="ARBA" id="ARBA00022737"/>
    </source>
</evidence>
<feature type="binding site" evidence="18">
    <location>
        <position position="368"/>
    </location>
    <ligand>
        <name>UDP-N-acetyl-alpha-D-glucosamine</name>
        <dbReference type="ChEBI" id="CHEBI:57705"/>
    </ligand>
</feature>
<dbReference type="GO" id="GO:0071555">
    <property type="term" value="P:cell wall organization"/>
    <property type="evidence" value="ECO:0007669"/>
    <property type="project" value="UniProtKB-KW"/>
</dbReference>
<dbReference type="HAMAP" id="MF_01631">
    <property type="entry name" value="GlmU"/>
    <property type="match status" value="1"/>
</dbReference>
<feature type="binding site" evidence="18">
    <location>
        <position position="106"/>
    </location>
    <ligand>
        <name>Mg(2+)</name>
        <dbReference type="ChEBI" id="CHEBI:18420"/>
    </ligand>
</feature>
<comment type="similarity">
    <text evidence="3 18">In the N-terminal section; belongs to the N-acetylglucosamine-1-phosphate uridyltransferase family.</text>
</comment>
<feature type="binding site" evidence="18">
    <location>
        <position position="379"/>
    </location>
    <ligand>
        <name>UDP-N-acetyl-alpha-D-glucosamine</name>
        <dbReference type="ChEBI" id="CHEBI:57705"/>
    </ligand>
</feature>
<dbReference type="PANTHER" id="PTHR43584">
    <property type="entry name" value="NUCLEOTIDYL TRANSFERASE"/>
    <property type="match status" value="1"/>
</dbReference>
<comment type="cofactor">
    <cofactor evidence="18">
        <name>Mg(2+)</name>
        <dbReference type="ChEBI" id="CHEBI:18420"/>
    </cofactor>
    <text evidence="18">Binds 1 Mg(2+) ion per subunit.</text>
</comment>
<dbReference type="GO" id="GO:0019134">
    <property type="term" value="F:glucosamine-1-phosphate N-acetyltransferase activity"/>
    <property type="evidence" value="ECO:0007669"/>
    <property type="project" value="UniProtKB-UniRule"/>
</dbReference>
<comment type="catalytic activity">
    <reaction evidence="16 18">
        <text>N-acetyl-alpha-D-glucosamine 1-phosphate + UTP + H(+) = UDP-N-acetyl-alpha-D-glucosamine + diphosphate</text>
        <dbReference type="Rhea" id="RHEA:13509"/>
        <dbReference type="ChEBI" id="CHEBI:15378"/>
        <dbReference type="ChEBI" id="CHEBI:33019"/>
        <dbReference type="ChEBI" id="CHEBI:46398"/>
        <dbReference type="ChEBI" id="CHEBI:57705"/>
        <dbReference type="ChEBI" id="CHEBI:57776"/>
        <dbReference type="EC" id="2.7.7.23"/>
    </reaction>
</comment>
<reference evidence="21 22" key="1">
    <citation type="submission" date="2017-01" db="EMBL/GenBank/DDBJ databases">
        <title>Novel large sulfur bacteria in the metagenomes of groundwater-fed chemosynthetic microbial mats in the Lake Huron basin.</title>
        <authorList>
            <person name="Sharrar A.M."/>
            <person name="Flood B.E."/>
            <person name="Bailey J.V."/>
            <person name="Jones D.S."/>
            <person name="Biddanda B."/>
            <person name="Ruberg S.A."/>
            <person name="Marcus D.N."/>
            <person name="Dick G.J."/>
        </authorList>
    </citation>
    <scope>NUCLEOTIDE SEQUENCE [LARGE SCALE GENOMIC DNA]</scope>
    <source>
        <strain evidence="21">A8</strain>
    </source>
</reference>
<dbReference type="GO" id="GO:0000902">
    <property type="term" value="P:cell morphogenesis"/>
    <property type="evidence" value="ECO:0007669"/>
    <property type="project" value="UniProtKB-UniRule"/>
</dbReference>
<dbReference type="InterPro" id="IPR050065">
    <property type="entry name" value="GlmU-like"/>
</dbReference>
<evidence type="ECO:0000256" key="7">
    <source>
        <dbReference type="ARBA" id="ARBA00022723"/>
    </source>
</evidence>
<keyword evidence="6 18" id="KW-0548">Nucleotidyltransferase</keyword>
<feature type="binding site" evidence="18">
    <location>
        <position position="442"/>
    </location>
    <ligand>
        <name>acetyl-CoA</name>
        <dbReference type="ChEBI" id="CHEBI:57288"/>
    </ligand>
</feature>
<evidence type="ECO:0000256" key="12">
    <source>
        <dbReference type="ARBA" id="ARBA00023268"/>
    </source>
</evidence>
<feature type="binding site" evidence="18">
    <location>
        <begin position="8"/>
        <end position="11"/>
    </location>
    <ligand>
        <name>UDP-N-acetyl-alpha-D-glucosamine</name>
        <dbReference type="ChEBI" id="CHEBI:57705"/>
    </ligand>
</feature>
<dbReference type="Proteomes" id="UP000192491">
    <property type="component" value="Unassembled WGS sequence"/>
</dbReference>
<dbReference type="GO" id="GO:0006048">
    <property type="term" value="P:UDP-N-acetylglucosamine biosynthetic process"/>
    <property type="evidence" value="ECO:0007669"/>
    <property type="project" value="UniProtKB-UniPathway"/>
</dbReference>
<dbReference type="CDD" id="cd03353">
    <property type="entry name" value="LbH_GlmU_C"/>
    <property type="match status" value="1"/>
</dbReference>
<dbReference type="EMBL" id="MTEJ01000173">
    <property type="protein sequence ID" value="OQX08506.1"/>
    <property type="molecule type" value="Genomic_DNA"/>
</dbReference>
<dbReference type="EC" id="2.3.1.157" evidence="18"/>
<dbReference type="AlphaFoldDB" id="A0A1Y1QLG3"/>
<sequence>MNIFPIILAAGQGTRMRSALPKVLHPIAGKPMLQHVVEACSVLQHREVACHMAIVYGHGGELVREHIQGENLNWALQSQQKGTGHAVSQAIHLVDNDDVVLIAYGDVPLIRSTTLQALAQGLQDHALCVLTTELADPKGYGRMVRNPAGQVQAIVEEKDASDAQRQICEVNTGFIAARGSDLKRWLQQLTPQNAQGEYYLTDCVGLAVAEGGSVNTVLCTDPVEVEGANNRVQLARLERACQQRQVEKLMLAGVTVADPARLDIRGTVETGQDVFLDVNVVLIGTVQFGNNVTVEAGCVIQDTTIGDNTHIKAHCVLESAVIGAHCDIGPFARLRPGTVLEDKAKIGNFVETKKAHIGKGSKVNHLSYIGDTEMGDNVNIGAGTITCNYDGANKHKTVIGDGVFVGSCTQLVAPVSVGDDATIGAGSTITKNAPAGELTLSRAKQMTLKGWQRPVKEKK</sequence>
<evidence type="ECO:0000313" key="22">
    <source>
        <dbReference type="Proteomes" id="UP000192491"/>
    </source>
</evidence>
<feature type="binding site" evidence="18">
    <location>
        <position position="229"/>
    </location>
    <ligand>
        <name>UDP-N-acetyl-alpha-D-glucosamine</name>
        <dbReference type="ChEBI" id="CHEBI:57705"/>
    </ligand>
</feature>
<evidence type="ECO:0000256" key="4">
    <source>
        <dbReference type="ARBA" id="ARBA00022490"/>
    </source>
</evidence>
<keyword evidence="14 18" id="KW-0961">Cell wall biogenesis/degradation</keyword>
<dbReference type="CDD" id="cd02540">
    <property type="entry name" value="GT2_GlmU_N_bac"/>
    <property type="match status" value="1"/>
</dbReference>
<feature type="region of interest" description="Linker" evidence="18">
    <location>
        <begin position="232"/>
        <end position="252"/>
    </location>
</feature>
<feature type="binding site" evidence="18">
    <location>
        <begin position="104"/>
        <end position="106"/>
    </location>
    <ligand>
        <name>UDP-N-acetyl-alpha-D-glucosamine</name>
        <dbReference type="ChEBI" id="CHEBI:57705"/>
    </ligand>
</feature>
<evidence type="ECO:0000256" key="6">
    <source>
        <dbReference type="ARBA" id="ARBA00022695"/>
    </source>
</evidence>
<keyword evidence="10 18" id="KW-0133">Cell shape</keyword>
<dbReference type="InterPro" id="IPR025877">
    <property type="entry name" value="MobA-like_NTP_Trfase"/>
</dbReference>
<comment type="subcellular location">
    <subcellularLocation>
        <location evidence="1 18">Cytoplasm</location>
    </subcellularLocation>
</comment>
<evidence type="ECO:0000256" key="15">
    <source>
        <dbReference type="ARBA" id="ARBA00048247"/>
    </source>
</evidence>
<comment type="function">
    <text evidence="17 18">Catalyzes the last two sequential reactions in the de novo biosynthetic pathway for UDP-N-acetylglucosamine (UDP-GlcNAc). The C-terminal domain catalyzes the transfer of acetyl group from acetyl coenzyme A to glucosamine-1-phosphate (GlcN-1-P) to produce N-acetylglucosamine-1-phosphate (GlcNAc-1-P), which is converted into UDP-GlcNAc by the transfer of uridine 5-monophosphate (from uridine 5-triphosphate), a reaction catalyzed by the N-terminal domain.</text>
</comment>
<dbReference type="InterPro" id="IPR011004">
    <property type="entry name" value="Trimer_LpxA-like_sf"/>
</dbReference>
<gene>
    <name evidence="18" type="primary">glmU</name>
    <name evidence="21" type="ORF">BWK73_25210</name>
</gene>
<dbReference type="Pfam" id="PF25087">
    <property type="entry name" value="GMPPB_C"/>
    <property type="match status" value="1"/>
</dbReference>
<comment type="pathway">
    <text evidence="18">Nucleotide-sugar biosynthesis; UDP-N-acetyl-alpha-D-glucosamine biosynthesis; UDP-N-acetyl-alpha-D-glucosamine from N-acetyl-alpha-D-glucosamine 1-phosphate: step 1/1.</text>
</comment>
<dbReference type="InterPro" id="IPR001451">
    <property type="entry name" value="Hexapep"/>
</dbReference>
<evidence type="ECO:0000256" key="14">
    <source>
        <dbReference type="ARBA" id="ARBA00023316"/>
    </source>
</evidence>
<evidence type="ECO:0000256" key="13">
    <source>
        <dbReference type="ARBA" id="ARBA00023315"/>
    </source>
</evidence>
<evidence type="ECO:0000256" key="2">
    <source>
        <dbReference type="ARBA" id="ARBA00007707"/>
    </source>
</evidence>
<feature type="binding site" evidence="18">
    <location>
        <position position="22"/>
    </location>
    <ligand>
        <name>UDP-N-acetyl-alpha-D-glucosamine</name>
        <dbReference type="ChEBI" id="CHEBI:57705"/>
    </ligand>
</feature>
<comment type="caution">
    <text evidence="21">The sequence shown here is derived from an EMBL/GenBank/DDBJ whole genome shotgun (WGS) entry which is preliminary data.</text>
</comment>
<name>A0A1Y1QLG3_9GAMM</name>
<dbReference type="Gene3D" id="2.160.10.10">
    <property type="entry name" value="Hexapeptide repeat proteins"/>
    <property type="match status" value="1"/>
</dbReference>
<feature type="region of interest" description="Pyrophosphorylase" evidence="18">
    <location>
        <begin position="1"/>
        <end position="231"/>
    </location>
</feature>
<comment type="pathway">
    <text evidence="18">Bacterial outer membrane biogenesis; LPS lipid A biosynthesis.</text>
</comment>
<evidence type="ECO:0000259" key="19">
    <source>
        <dbReference type="Pfam" id="PF12804"/>
    </source>
</evidence>
<dbReference type="eggNOG" id="COG1207">
    <property type="taxonomic scope" value="Bacteria"/>
</dbReference>
<dbReference type="Pfam" id="PF00132">
    <property type="entry name" value="Hexapep"/>
    <property type="match status" value="1"/>
</dbReference>
<dbReference type="GO" id="GO:0016020">
    <property type="term" value="C:membrane"/>
    <property type="evidence" value="ECO:0007669"/>
    <property type="project" value="GOC"/>
</dbReference>
<dbReference type="GO" id="GO:0000287">
    <property type="term" value="F:magnesium ion binding"/>
    <property type="evidence" value="ECO:0007669"/>
    <property type="project" value="UniProtKB-UniRule"/>
</dbReference>
<proteinExistence type="inferred from homology"/>
<feature type="binding site" evidence="18">
    <location>
        <position position="77"/>
    </location>
    <ligand>
        <name>UDP-N-acetyl-alpha-D-glucosamine</name>
        <dbReference type="ChEBI" id="CHEBI:57705"/>
    </ligand>
</feature>
<dbReference type="PANTHER" id="PTHR43584:SF3">
    <property type="entry name" value="BIFUNCTIONAL PROTEIN GLMU"/>
    <property type="match status" value="1"/>
</dbReference>
<feature type="domain" description="Mannose-1-phosphate guanyltransferase C-terminal" evidence="20">
    <location>
        <begin position="277"/>
        <end position="347"/>
    </location>
</feature>
<feature type="binding site" evidence="18">
    <location>
        <position position="353"/>
    </location>
    <ligand>
        <name>UDP-N-acetyl-alpha-D-glucosamine</name>
        <dbReference type="ChEBI" id="CHEBI:57705"/>
    </ligand>
</feature>
<evidence type="ECO:0000256" key="11">
    <source>
        <dbReference type="ARBA" id="ARBA00022984"/>
    </source>
</evidence>
<dbReference type="InterPro" id="IPR056729">
    <property type="entry name" value="GMPPB_C"/>
</dbReference>
<keyword evidence="13 18" id="KW-0012">Acyltransferase</keyword>
<protein>
    <recommendedName>
        <fullName evidence="18">Bifunctional protein GlmU</fullName>
    </recommendedName>
    <domain>
        <recommendedName>
            <fullName evidence="18">UDP-N-acetylglucosamine pyrophosphorylase</fullName>
            <ecNumber evidence="18">2.7.7.23</ecNumber>
        </recommendedName>
        <alternativeName>
            <fullName evidence="18">N-acetylglucosamine-1-phosphate uridyltransferase</fullName>
        </alternativeName>
    </domain>
    <domain>
        <recommendedName>
            <fullName evidence="18">Glucosamine-1-phosphate N-acetyltransferase</fullName>
            <ecNumber evidence="18">2.3.1.157</ecNumber>
        </recommendedName>
    </domain>
</protein>
<dbReference type="STRING" id="1123401.GCA_000621325_02425"/>
<feature type="domain" description="MobA-like NTP transferase" evidence="19">
    <location>
        <begin position="6"/>
        <end position="133"/>
    </location>
</feature>
<dbReference type="GO" id="GO:0009252">
    <property type="term" value="P:peptidoglycan biosynthetic process"/>
    <property type="evidence" value="ECO:0007669"/>
    <property type="project" value="UniProtKB-UniRule"/>
</dbReference>
<dbReference type="InterPro" id="IPR029044">
    <property type="entry name" value="Nucleotide-diphossugar_trans"/>
</dbReference>
<feature type="binding site" evidence="18">
    <location>
        <position position="156"/>
    </location>
    <ligand>
        <name>UDP-N-acetyl-alpha-D-glucosamine</name>
        <dbReference type="ChEBI" id="CHEBI:57705"/>
    </ligand>
</feature>
<comment type="subunit">
    <text evidence="18">Homotrimer.</text>
</comment>
<dbReference type="InterPro" id="IPR038009">
    <property type="entry name" value="GlmU_C_LbH"/>
</dbReference>
<accession>A0A1Y1QLG3</accession>
<dbReference type="UniPathway" id="UPA00973"/>
<dbReference type="Gene3D" id="3.90.550.10">
    <property type="entry name" value="Spore Coat Polysaccharide Biosynthesis Protein SpsA, Chain A"/>
    <property type="match status" value="1"/>
</dbReference>
<evidence type="ECO:0000256" key="3">
    <source>
        <dbReference type="ARBA" id="ARBA00007947"/>
    </source>
</evidence>
<keyword evidence="9 18" id="KW-0460">Magnesium</keyword>
<comment type="catalytic activity">
    <reaction evidence="15 18">
        <text>alpha-D-glucosamine 1-phosphate + acetyl-CoA = N-acetyl-alpha-D-glucosamine 1-phosphate + CoA + H(+)</text>
        <dbReference type="Rhea" id="RHEA:13725"/>
        <dbReference type="ChEBI" id="CHEBI:15378"/>
        <dbReference type="ChEBI" id="CHEBI:57287"/>
        <dbReference type="ChEBI" id="CHEBI:57288"/>
        <dbReference type="ChEBI" id="CHEBI:57776"/>
        <dbReference type="ChEBI" id="CHEBI:58516"/>
        <dbReference type="EC" id="2.3.1.157"/>
    </reaction>
</comment>
<evidence type="ECO:0000256" key="18">
    <source>
        <dbReference type="HAMAP-Rule" id="MF_01631"/>
    </source>
</evidence>
<evidence type="ECO:0000313" key="21">
    <source>
        <dbReference type="EMBL" id="OQX08506.1"/>
    </source>
</evidence>
<comment type="pathway">
    <text evidence="18">Nucleotide-sugar biosynthesis; UDP-N-acetyl-alpha-D-glucosamine biosynthesis; N-acetyl-alpha-D-glucosamine 1-phosphate from alpha-D-glucosamine 6-phosphate (route II): step 2/2.</text>
</comment>
<keyword evidence="11 18" id="KW-0573">Peptidoglycan synthesis</keyword>
<feature type="binding site" evidence="18">
    <location>
        <position position="407"/>
    </location>
    <ligand>
        <name>acetyl-CoA</name>
        <dbReference type="ChEBI" id="CHEBI:57288"/>
    </ligand>
</feature>
<feature type="active site" description="Proton acceptor" evidence="18">
    <location>
        <position position="365"/>
    </location>
</feature>
<dbReference type="GO" id="GO:0003977">
    <property type="term" value="F:UDP-N-acetylglucosamine diphosphorylase activity"/>
    <property type="evidence" value="ECO:0007669"/>
    <property type="project" value="UniProtKB-UniRule"/>
</dbReference>
<feature type="region of interest" description="N-acetyltransferase" evidence="18">
    <location>
        <begin position="253"/>
        <end position="459"/>
    </location>
</feature>
<evidence type="ECO:0000256" key="1">
    <source>
        <dbReference type="ARBA" id="ARBA00004496"/>
    </source>
</evidence>
<feature type="binding site" evidence="18">
    <location>
        <position position="229"/>
    </location>
    <ligand>
        <name>Mg(2+)</name>
        <dbReference type="ChEBI" id="CHEBI:18420"/>
    </ligand>
</feature>
<keyword evidence="12 18" id="KW-0511">Multifunctional enzyme</keyword>
<dbReference type="SUPFAM" id="SSF51161">
    <property type="entry name" value="Trimeric LpxA-like enzymes"/>
    <property type="match status" value="1"/>
</dbReference>
<feature type="binding site" evidence="18">
    <location>
        <position position="382"/>
    </location>
    <ligand>
        <name>acetyl-CoA</name>
        <dbReference type="ChEBI" id="CHEBI:57288"/>
    </ligand>
</feature>
<keyword evidence="8 18" id="KW-0677">Repeat</keyword>
<comment type="similarity">
    <text evidence="2 18">In the C-terminal section; belongs to the transferase hexapeptide repeat family.</text>
</comment>
<evidence type="ECO:0000256" key="10">
    <source>
        <dbReference type="ARBA" id="ARBA00022960"/>
    </source>
</evidence>
<dbReference type="SUPFAM" id="SSF53448">
    <property type="entry name" value="Nucleotide-diphospho-sugar transferases"/>
    <property type="match status" value="1"/>
</dbReference>
<dbReference type="GO" id="GO:0009245">
    <property type="term" value="P:lipid A biosynthetic process"/>
    <property type="evidence" value="ECO:0007669"/>
    <property type="project" value="UniProtKB-UniRule"/>
</dbReference>
<dbReference type="GO" id="GO:0008360">
    <property type="term" value="P:regulation of cell shape"/>
    <property type="evidence" value="ECO:0007669"/>
    <property type="project" value="UniProtKB-KW"/>
</dbReference>
<dbReference type="NCBIfam" id="TIGR01173">
    <property type="entry name" value="glmU"/>
    <property type="match status" value="1"/>
</dbReference>
<keyword evidence="4 18" id="KW-0963">Cytoplasm</keyword>
<organism evidence="21 22">
    <name type="scientific">Thiothrix lacustris</name>
    <dbReference type="NCBI Taxonomy" id="525917"/>
    <lineage>
        <taxon>Bacteria</taxon>
        <taxon>Pseudomonadati</taxon>
        <taxon>Pseudomonadota</taxon>
        <taxon>Gammaproteobacteria</taxon>
        <taxon>Thiotrichales</taxon>
        <taxon>Thiotrichaceae</taxon>
        <taxon>Thiothrix</taxon>
    </lineage>
</organism>
<feature type="binding site" evidence="18">
    <location>
        <position position="425"/>
    </location>
    <ligand>
        <name>acetyl-CoA</name>
        <dbReference type="ChEBI" id="CHEBI:57288"/>
    </ligand>
</feature>
<evidence type="ECO:0000256" key="5">
    <source>
        <dbReference type="ARBA" id="ARBA00022679"/>
    </source>
</evidence>
<feature type="binding site" evidence="18">
    <location>
        <position position="141"/>
    </location>
    <ligand>
        <name>UDP-N-acetyl-alpha-D-glucosamine</name>
        <dbReference type="ChEBI" id="CHEBI:57705"/>
    </ligand>
</feature>
<keyword evidence="5 18" id="KW-0808">Transferase</keyword>
<evidence type="ECO:0000256" key="16">
    <source>
        <dbReference type="ARBA" id="ARBA00048493"/>
    </source>
</evidence>
<dbReference type="Pfam" id="PF12804">
    <property type="entry name" value="NTP_transf_3"/>
    <property type="match status" value="1"/>
</dbReference>
<evidence type="ECO:0000256" key="9">
    <source>
        <dbReference type="ARBA" id="ARBA00022842"/>
    </source>
</evidence>